<dbReference type="EMBL" id="JAUOPB010000011">
    <property type="protein sequence ID" value="MDO6423830.1"/>
    <property type="molecule type" value="Genomic_DNA"/>
</dbReference>
<dbReference type="GO" id="GO:0016627">
    <property type="term" value="F:oxidoreductase activity, acting on the CH-CH group of donors"/>
    <property type="evidence" value="ECO:0007669"/>
    <property type="project" value="InterPro"/>
</dbReference>
<reference evidence="3" key="1">
    <citation type="submission" date="2023-07" db="EMBL/GenBank/DDBJ databases">
        <title>Genome content predicts the carbon catabolic preferences of heterotrophic bacteria.</title>
        <authorList>
            <person name="Gralka M."/>
        </authorList>
    </citation>
    <scope>NUCLEOTIDE SEQUENCE</scope>
    <source>
        <strain evidence="3">I3M17_2</strain>
    </source>
</reference>
<dbReference type="InterPro" id="IPR036250">
    <property type="entry name" value="AcylCo_DH-like_C"/>
</dbReference>
<evidence type="ECO:0000259" key="2">
    <source>
        <dbReference type="Pfam" id="PF00441"/>
    </source>
</evidence>
<evidence type="ECO:0000313" key="4">
    <source>
        <dbReference type="Proteomes" id="UP001169760"/>
    </source>
</evidence>
<proteinExistence type="predicted"/>
<name>A0AAW7X990_9GAMM</name>
<gene>
    <name evidence="3" type="ORF">Q4521_15205</name>
</gene>
<evidence type="ECO:0000313" key="3">
    <source>
        <dbReference type="EMBL" id="MDO6423830.1"/>
    </source>
</evidence>
<dbReference type="AlphaFoldDB" id="A0AAW7X990"/>
<organism evidence="3 4">
    <name type="scientific">Saccharophagus degradans</name>
    <dbReference type="NCBI Taxonomy" id="86304"/>
    <lineage>
        <taxon>Bacteria</taxon>
        <taxon>Pseudomonadati</taxon>
        <taxon>Pseudomonadota</taxon>
        <taxon>Gammaproteobacteria</taxon>
        <taxon>Cellvibrionales</taxon>
        <taxon>Cellvibrionaceae</taxon>
        <taxon>Saccharophagus</taxon>
    </lineage>
</organism>
<dbReference type="Proteomes" id="UP001169760">
    <property type="component" value="Unassembled WGS sequence"/>
</dbReference>
<comment type="caution">
    <text evidence="3">The sequence shown here is derived from an EMBL/GenBank/DDBJ whole genome shotgun (WGS) entry which is preliminary data.</text>
</comment>
<protein>
    <submittedName>
        <fullName evidence="3">Acyl-CoA dehydrogenase family protein</fullName>
    </submittedName>
</protein>
<dbReference type="Gene3D" id="1.20.140.10">
    <property type="entry name" value="Butyryl-CoA Dehydrogenase, subunit A, domain 3"/>
    <property type="match status" value="1"/>
</dbReference>
<sequence>MTMLNLPDSTEKIFSDLIIDYLDTLDFTTLTNENIALEQFINHLTEQLESLRIVNTLPESDLIAALLYIAKHVSRQPNILLSQKLVSNLPSILAPLISQKVLQTTTQQYEACIVPFAAAVSELGFAYYIFNATLTEVRERETFGKRLVDNQHIEFTLANLQAKLLAFEANVELCLENSLSAPMQLDTQLIHAQQLELLGGTLTTELADTFLQFSGGRGYIKGHPAEYCYRMAYQR</sequence>
<feature type="domain" description="Acyl-CoA dehydrogenase/oxidase C-terminal" evidence="2">
    <location>
        <begin position="118"/>
        <end position="231"/>
    </location>
</feature>
<dbReference type="SUPFAM" id="SSF47203">
    <property type="entry name" value="Acyl-CoA dehydrogenase C-terminal domain-like"/>
    <property type="match status" value="1"/>
</dbReference>
<dbReference type="Pfam" id="PF00441">
    <property type="entry name" value="Acyl-CoA_dh_1"/>
    <property type="match status" value="1"/>
</dbReference>
<accession>A0AAW7X990</accession>
<dbReference type="InterPro" id="IPR009075">
    <property type="entry name" value="AcylCo_DH/oxidase_C"/>
</dbReference>
<dbReference type="RefSeq" id="WP_303493375.1">
    <property type="nucleotide sequence ID" value="NZ_JAUOPB010000011.1"/>
</dbReference>
<evidence type="ECO:0000256" key="1">
    <source>
        <dbReference type="ARBA" id="ARBA00022630"/>
    </source>
</evidence>
<keyword evidence="1" id="KW-0285">Flavoprotein</keyword>